<reference evidence="1 2" key="1">
    <citation type="submission" date="2024-11" db="EMBL/GenBank/DDBJ databases">
        <title>Chromosome-level genome assembly of the freshwater bivalve Anodonta woodiana.</title>
        <authorList>
            <person name="Chen X."/>
        </authorList>
    </citation>
    <scope>NUCLEOTIDE SEQUENCE [LARGE SCALE GENOMIC DNA]</scope>
    <source>
        <strain evidence="1">MN2024</strain>
        <tissue evidence="1">Gills</tissue>
    </source>
</reference>
<evidence type="ECO:0000313" key="2">
    <source>
        <dbReference type="Proteomes" id="UP001634394"/>
    </source>
</evidence>
<sequence length="174" mass="20036">MSSKQKKTLVVAVDIGIDYSTYGFSFRHEYQKHPTNIYFPSAFSCGSLSSSMQPTCVLCNPAGQFHSFGYEAEDKYTELSKVKEHYNWYFFQKFNNMLPDKEVNMGFELTDEKGLKMPALKVFSMVISYWKELTLHHLDMQGTGVRVDEIHWVLSVPATWTSSANEFLRQGAKE</sequence>
<dbReference type="Proteomes" id="UP001634394">
    <property type="component" value="Unassembled WGS sequence"/>
</dbReference>
<feature type="non-terminal residue" evidence="1">
    <location>
        <position position="174"/>
    </location>
</feature>
<dbReference type="EMBL" id="JBJQND010000004">
    <property type="protein sequence ID" value="KAL3878757.1"/>
    <property type="molecule type" value="Genomic_DNA"/>
</dbReference>
<name>A0ABD3WY86_SINWO</name>
<accession>A0ABD3WY86</accession>
<comment type="caution">
    <text evidence="1">The sequence shown here is derived from an EMBL/GenBank/DDBJ whole genome shotgun (WGS) entry which is preliminary data.</text>
</comment>
<dbReference type="Gene3D" id="3.30.420.40">
    <property type="match status" value="1"/>
</dbReference>
<organism evidence="1 2">
    <name type="scientific">Sinanodonta woodiana</name>
    <name type="common">Chinese pond mussel</name>
    <name type="synonym">Anodonta woodiana</name>
    <dbReference type="NCBI Taxonomy" id="1069815"/>
    <lineage>
        <taxon>Eukaryota</taxon>
        <taxon>Metazoa</taxon>
        <taxon>Spiralia</taxon>
        <taxon>Lophotrochozoa</taxon>
        <taxon>Mollusca</taxon>
        <taxon>Bivalvia</taxon>
        <taxon>Autobranchia</taxon>
        <taxon>Heteroconchia</taxon>
        <taxon>Palaeoheterodonta</taxon>
        <taxon>Unionida</taxon>
        <taxon>Unionoidea</taxon>
        <taxon>Unionidae</taxon>
        <taxon>Unioninae</taxon>
        <taxon>Sinanodonta</taxon>
    </lineage>
</organism>
<dbReference type="PANTHER" id="PTHR14187">
    <property type="entry name" value="ALPHA KINASE/ELONGATION FACTOR 2 KINASE"/>
    <property type="match status" value="1"/>
</dbReference>
<dbReference type="AlphaFoldDB" id="A0ABD3WY86"/>
<dbReference type="SUPFAM" id="SSF53067">
    <property type="entry name" value="Actin-like ATPase domain"/>
    <property type="match status" value="1"/>
</dbReference>
<protein>
    <submittedName>
        <fullName evidence="1">Uncharacterized protein</fullName>
    </submittedName>
</protein>
<dbReference type="InterPro" id="IPR043129">
    <property type="entry name" value="ATPase_NBD"/>
</dbReference>
<proteinExistence type="predicted"/>
<gene>
    <name evidence="1" type="ORF">ACJMK2_031088</name>
</gene>
<dbReference type="PANTHER" id="PTHR14187:SF5">
    <property type="entry name" value="HEAT SHOCK 70 KDA PROTEIN 12A"/>
    <property type="match status" value="1"/>
</dbReference>
<keyword evidence="2" id="KW-1185">Reference proteome</keyword>
<evidence type="ECO:0000313" key="1">
    <source>
        <dbReference type="EMBL" id="KAL3878757.1"/>
    </source>
</evidence>